<feature type="transmembrane region" description="Helical" evidence="1">
    <location>
        <begin position="48"/>
        <end position="71"/>
    </location>
</feature>
<dbReference type="Proteomes" id="UP001432322">
    <property type="component" value="Unassembled WGS sequence"/>
</dbReference>
<sequence>DANNFESRFLIERPSEVAHHIVVSPLISKIRLDANSVLLQTTPSELPIRYFVSVIINIHCLSPLVHLFLLLRIGLKEFLFIFISSVDSYLIPRSNFFEQFWGERMESHIDWIR</sequence>
<evidence type="ECO:0000256" key="1">
    <source>
        <dbReference type="SAM" id="Phobius"/>
    </source>
</evidence>
<evidence type="ECO:0000313" key="2">
    <source>
        <dbReference type="EMBL" id="GMT09925.1"/>
    </source>
</evidence>
<accession>A0AAV5UUU6</accession>
<feature type="non-terminal residue" evidence="2">
    <location>
        <position position="1"/>
    </location>
</feature>
<comment type="caution">
    <text evidence="2">The sequence shown here is derived from an EMBL/GenBank/DDBJ whole genome shotgun (WGS) entry which is preliminary data.</text>
</comment>
<proteinExistence type="predicted"/>
<keyword evidence="3" id="KW-1185">Reference proteome</keyword>
<feature type="non-terminal residue" evidence="2">
    <location>
        <position position="113"/>
    </location>
</feature>
<reference evidence="2" key="1">
    <citation type="submission" date="2023-10" db="EMBL/GenBank/DDBJ databases">
        <title>Genome assembly of Pristionchus species.</title>
        <authorList>
            <person name="Yoshida K."/>
            <person name="Sommer R.J."/>
        </authorList>
    </citation>
    <scope>NUCLEOTIDE SEQUENCE</scope>
    <source>
        <strain evidence="2">RS5133</strain>
    </source>
</reference>
<keyword evidence="1" id="KW-1133">Transmembrane helix</keyword>
<evidence type="ECO:0000313" key="3">
    <source>
        <dbReference type="Proteomes" id="UP001432322"/>
    </source>
</evidence>
<keyword evidence="1" id="KW-0472">Membrane</keyword>
<name>A0AAV5UUU6_9BILA</name>
<protein>
    <submittedName>
        <fullName evidence="2">Uncharacterized protein</fullName>
    </submittedName>
</protein>
<dbReference type="EMBL" id="BTSY01000001">
    <property type="protein sequence ID" value="GMT09925.1"/>
    <property type="molecule type" value="Genomic_DNA"/>
</dbReference>
<gene>
    <name evidence="2" type="ORF">PFISCL1PPCAC_1222</name>
</gene>
<organism evidence="2 3">
    <name type="scientific">Pristionchus fissidentatus</name>
    <dbReference type="NCBI Taxonomy" id="1538716"/>
    <lineage>
        <taxon>Eukaryota</taxon>
        <taxon>Metazoa</taxon>
        <taxon>Ecdysozoa</taxon>
        <taxon>Nematoda</taxon>
        <taxon>Chromadorea</taxon>
        <taxon>Rhabditida</taxon>
        <taxon>Rhabditina</taxon>
        <taxon>Diplogasteromorpha</taxon>
        <taxon>Diplogasteroidea</taxon>
        <taxon>Neodiplogasteridae</taxon>
        <taxon>Pristionchus</taxon>
    </lineage>
</organism>
<keyword evidence="1" id="KW-0812">Transmembrane</keyword>
<dbReference type="AlphaFoldDB" id="A0AAV5UUU6"/>